<accession>A0A2A6C5U0</accession>
<keyword evidence="2" id="KW-1185">Reference proteome</keyword>
<reference evidence="2" key="1">
    <citation type="journal article" date="2008" name="Nat. Genet.">
        <title>The Pristionchus pacificus genome provides a unique perspective on nematode lifestyle and parasitism.</title>
        <authorList>
            <person name="Dieterich C."/>
            <person name="Clifton S.W."/>
            <person name="Schuster L.N."/>
            <person name="Chinwalla A."/>
            <person name="Delehaunty K."/>
            <person name="Dinkelacker I."/>
            <person name="Fulton L."/>
            <person name="Fulton R."/>
            <person name="Godfrey J."/>
            <person name="Minx P."/>
            <person name="Mitreva M."/>
            <person name="Roeseler W."/>
            <person name="Tian H."/>
            <person name="Witte H."/>
            <person name="Yang S.P."/>
            <person name="Wilson R.K."/>
            <person name="Sommer R.J."/>
        </authorList>
    </citation>
    <scope>NUCLEOTIDE SEQUENCE [LARGE SCALE GENOMIC DNA]</scope>
    <source>
        <strain evidence="2">PS312</strain>
    </source>
</reference>
<dbReference type="EnsemblMetazoa" id="PPA17702.1">
    <property type="protein sequence ID" value="PPA17702.1"/>
    <property type="gene ID" value="WBGene00107256"/>
</dbReference>
<accession>A0A8R1UBE5</accession>
<proteinExistence type="predicted"/>
<dbReference type="Proteomes" id="UP000005239">
    <property type="component" value="Unassembled WGS sequence"/>
</dbReference>
<organism evidence="1 2">
    <name type="scientific">Pristionchus pacificus</name>
    <name type="common">Parasitic nematode worm</name>
    <dbReference type="NCBI Taxonomy" id="54126"/>
    <lineage>
        <taxon>Eukaryota</taxon>
        <taxon>Metazoa</taxon>
        <taxon>Ecdysozoa</taxon>
        <taxon>Nematoda</taxon>
        <taxon>Chromadorea</taxon>
        <taxon>Rhabditida</taxon>
        <taxon>Rhabditina</taxon>
        <taxon>Diplogasteromorpha</taxon>
        <taxon>Diplogasteroidea</taxon>
        <taxon>Neodiplogasteridae</taxon>
        <taxon>Pristionchus</taxon>
    </lineage>
</organism>
<reference evidence="1" key="2">
    <citation type="submission" date="2022-06" db="UniProtKB">
        <authorList>
            <consortium name="EnsemblMetazoa"/>
        </authorList>
    </citation>
    <scope>IDENTIFICATION</scope>
    <source>
        <strain evidence="1">PS312</strain>
    </source>
</reference>
<evidence type="ECO:0000313" key="1">
    <source>
        <dbReference type="EnsemblMetazoa" id="PPA17702.1"/>
    </source>
</evidence>
<protein>
    <submittedName>
        <fullName evidence="1">Uncharacterized protein</fullName>
    </submittedName>
</protein>
<sequence>MLYRVNGTLHDSLDGRCGDVIRGPPLRHSFDFRHIQLRVSLQVQASGTTVPQVDDLFDERLLHIHRTEWNSRIVPGLQDARVCEWNRHHVVEYPTLFRSPPRNLFALLMCIVLVPRALTFLAWQCYTTTQLFILHFLYNAEQAKLSDKSWRIALGILFNVIISLSIFVGFTAASIFDFPGYVIAMVLPVVYAWIGVILSYAVGWHLDRKYPKVMRLQAEIAVETKTNAISSLRLFNRPGGFIHCVLMLVGLFFNLLNENTVIASMGGLSISLFLWRTLEAQLRANQIKSERTPIKA</sequence>
<gene>
    <name evidence="1" type="primary">WBGene00107256</name>
</gene>
<evidence type="ECO:0000313" key="2">
    <source>
        <dbReference type="Proteomes" id="UP000005239"/>
    </source>
</evidence>
<name>A0A2A6C5U0_PRIPA</name>
<dbReference type="AlphaFoldDB" id="A0A2A6C5U0"/>